<evidence type="ECO:0000313" key="6">
    <source>
        <dbReference type="Proteomes" id="UP000027471"/>
    </source>
</evidence>
<dbReference type="SUPFAM" id="SSF56784">
    <property type="entry name" value="HAD-like"/>
    <property type="match status" value="1"/>
</dbReference>
<dbReference type="EMBL" id="AUNB01000026">
    <property type="protein sequence ID" value="KEO59965.1"/>
    <property type="molecule type" value="Genomic_DNA"/>
</dbReference>
<dbReference type="AlphaFoldDB" id="A0A074JVN1"/>
<reference evidence="5 6" key="1">
    <citation type="journal article" date="2015" name="Antonie Van Leeuwenhoek">
        <title>Thioclava indica sp. nov., isolated from surface seawater of the Indian Ocean.</title>
        <authorList>
            <person name="Liu Y."/>
            <person name="Lai Q."/>
            <person name="Du J."/>
            <person name="Xu H."/>
            <person name="Jiang L."/>
            <person name="Shao Z."/>
        </authorList>
    </citation>
    <scope>NUCLEOTIDE SEQUENCE [LARGE SCALE GENOMIC DNA]</scope>
    <source>
        <strain evidence="5 6">DT23-4</strain>
    </source>
</reference>
<evidence type="ECO:0000256" key="2">
    <source>
        <dbReference type="ARBA" id="ARBA00008770"/>
    </source>
</evidence>
<organism evidence="5 6">
    <name type="scientific">Thioclava indica</name>
    <dbReference type="NCBI Taxonomy" id="1353528"/>
    <lineage>
        <taxon>Bacteria</taxon>
        <taxon>Pseudomonadati</taxon>
        <taxon>Pseudomonadota</taxon>
        <taxon>Alphaproteobacteria</taxon>
        <taxon>Rhodobacterales</taxon>
        <taxon>Paracoccaceae</taxon>
        <taxon>Thioclava</taxon>
    </lineage>
</organism>
<keyword evidence="4" id="KW-0479">Metal-binding</keyword>
<dbReference type="InterPro" id="IPR003337">
    <property type="entry name" value="Trehalose_PPase"/>
</dbReference>
<dbReference type="InterPro" id="IPR044651">
    <property type="entry name" value="OTSB-like"/>
</dbReference>
<evidence type="ECO:0000256" key="1">
    <source>
        <dbReference type="ARBA" id="ARBA00005199"/>
    </source>
</evidence>
<dbReference type="EC" id="3.1.3.12" evidence="4"/>
<gene>
    <name evidence="5" type="ORF">DT23_15170</name>
</gene>
<keyword evidence="4" id="KW-0460">Magnesium</keyword>
<evidence type="ECO:0000313" key="5">
    <source>
        <dbReference type="EMBL" id="KEO59965.1"/>
    </source>
</evidence>
<dbReference type="UniPathway" id="UPA00299"/>
<dbReference type="NCBIfam" id="TIGR01484">
    <property type="entry name" value="HAD-SF-IIB"/>
    <property type="match status" value="1"/>
</dbReference>
<dbReference type="GO" id="GO:0046872">
    <property type="term" value="F:metal ion binding"/>
    <property type="evidence" value="ECO:0007669"/>
    <property type="project" value="UniProtKB-KW"/>
</dbReference>
<evidence type="ECO:0000256" key="3">
    <source>
        <dbReference type="ARBA" id="ARBA00022801"/>
    </source>
</evidence>
<dbReference type="STRING" id="1353528.DT23_15170"/>
<dbReference type="InterPro" id="IPR023214">
    <property type="entry name" value="HAD_sf"/>
</dbReference>
<name>A0A074JVN1_9RHOB</name>
<keyword evidence="3 4" id="KW-0378">Hydrolase</keyword>
<dbReference type="Pfam" id="PF02358">
    <property type="entry name" value="Trehalose_PPase"/>
    <property type="match status" value="1"/>
</dbReference>
<dbReference type="GO" id="GO:0004805">
    <property type="term" value="F:trehalose-phosphatase activity"/>
    <property type="evidence" value="ECO:0007669"/>
    <property type="project" value="UniProtKB-EC"/>
</dbReference>
<comment type="caution">
    <text evidence="5">The sequence shown here is derived from an EMBL/GenBank/DDBJ whole genome shotgun (WGS) entry which is preliminary data.</text>
</comment>
<dbReference type="eggNOG" id="COG1877">
    <property type="taxonomic scope" value="Bacteria"/>
</dbReference>
<dbReference type="Proteomes" id="UP000027471">
    <property type="component" value="Unassembled WGS sequence"/>
</dbReference>
<protein>
    <recommendedName>
        <fullName evidence="4">Trehalose 6-phosphate phosphatase</fullName>
        <ecNumber evidence="4">3.1.3.12</ecNumber>
    </recommendedName>
</protein>
<dbReference type="Gene3D" id="3.30.70.1020">
    <property type="entry name" value="Trehalose-6-phosphate phosphatase related protein, domain 2"/>
    <property type="match status" value="1"/>
</dbReference>
<dbReference type="InterPro" id="IPR036412">
    <property type="entry name" value="HAD-like_sf"/>
</dbReference>
<comment type="catalytic activity">
    <reaction evidence="4">
        <text>alpha,alpha-trehalose 6-phosphate + H2O = alpha,alpha-trehalose + phosphate</text>
        <dbReference type="Rhea" id="RHEA:23420"/>
        <dbReference type="ChEBI" id="CHEBI:15377"/>
        <dbReference type="ChEBI" id="CHEBI:16551"/>
        <dbReference type="ChEBI" id="CHEBI:43474"/>
        <dbReference type="ChEBI" id="CHEBI:58429"/>
        <dbReference type="EC" id="3.1.3.12"/>
    </reaction>
</comment>
<comment type="cofactor">
    <cofactor evidence="4">
        <name>Mg(2+)</name>
        <dbReference type="ChEBI" id="CHEBI:18420"/>
    </cofactor>
</comment>
<dbReference type="NCBIfam" id="TIGR00685">
    <property type="entry name" value="T6PP"/>
    <property type="match status" value="1"/>
</dbReference>
<accession>A0A074JVN1</accession>
<dbReference type="PANTHER" id="PTHR43768">
    <property type="entry name" value="TREHALOSE 6-PHOSPHATE PHOSPHATASE"/>
    <property type="match status" value="1"/>
</dbReference>
<dbReference type="GO" id="GO:0005992">
    <property type="term" value="P:trehalose biosynthetic process"/>
    <property type="evidence" value="ECO:0007669"/>
    <property type="project" value="UniProtKB-UniPathway"/>
</dbReference>
<dbReference type="InterPro" id="IPR006379">
    <property type="entry name" value="HAD-SF_hydro_IIB"/>
</dbReference>
<evidence type="ECO:0000256" key="4">
    <source>
        <dbReference type="RuleBase" id="RU361117"/>
    </source>
</evidence>
<comment type="pathway">
    <text evidence="1 4">Glycan biosynthesis; trehalose biosynthesis.</text>
</comment>
<sequence>MDDSTGVKPTPPALNLGREALFLDFDGCLVDIAPTPDAIKVPDALPRVLQDLSARLNGALAIVSGRSLHELETFLQGFDGPMVGSHGAEARGMTAPMAHQPAGLSELQQEMASFATRSGLLYEHKSHGGAVHFRSDPAQQTLVEGFAQDLAARHGDFAVQPAKMAVELRPAGFSKDGALALLSELSAFAGRRPVYAGDDTTDEPALAWAEDHGGFGVKIGAGHSVARFRLDAPSQLRAWLMAALEG</sequence>
<dbReference type="Gene3D" id="3.40.50.1000">
    <property type="entry name" value="HAD superfamily/HAD-like"/>
    <property type="match status" value="1"/>
</dbReference>
<comment type="function">
    <text evidence="4">Removes the phosphate from trehalose 6-phosphate to produce free trehalose.</text>
</comment>
<dbReference type="PANTHER" id="PTHR43768:SF3">
    <property type="entry name" value="TREHALOSE 6-PHOSPHATE PHOSPHATASE"/>
    <property type="match status" value="1"/>
</dbReference>
<proteinExistence type="inferred from homology"/>
<comment type="similarity">
    <text evidence="2 4">Belongs to the trehalose phosphatase family.</text>
</comment>
<keyword evidence="6" id="KW-1185">Reference proteome</keyword>